<dbReference type="OrthoDB" id="5396564at2759"/>
<dbReference type="InterPro" id="IPR013083">
    <property type="entry name" value="Znf_RING/FYVE/PHD"/>
</dbReference>
<protein>
    <recommendedName>
        <fullName evidence="3">RING-type domain-containing protein</fullName>
    </recommendedName>
</protein>
<proteinExistence type="predicted"/>
<dbReference type="Pfam" id="PF13639">
    <property type="entry name" value="zf-RING_2"/>
    <property type="match status" value="1"/>
</dbReference>
<dbReference type="InterPro" id="IPR001841">
    <property type="entry name" value="Znf_RING"/>
</dbReference>
<dbReference type="AlphaFoldDB" id="A0A6A6T9H2"/>
<dbReference type="GO" id="GO:0008270">
    <property type="term" value="F:zinc ion binding"/>
    <property type="evidence" value="ECO:0007669"/>
    <property type="project" value="UniProtKB-KW"/>
</dbReference>
<evidence type="ECO:0000259" key="3">
    <source>
        <dbReference type="PROSITE" id="PS50089"/>
    </source>
</evidence>
<keyword evidence="1" id="KW-0863">Zinc-finger</keyword>
<reference evidence="4" key="1">
    <citation type="journal article" date="2020" name="Stud. Mycol.">
        <title>101 Dothideomycetes genomes: a test case for predicting lifestyles and emergence of pathogens.</title>
        <authorList>
            <person name="Haridas S."/>
            <person name="Albert R."/>
            <person name="Binder M."/>
            <person name="Bloem J."/>
            <person name="Labutti K."/>
            <person name="Salamov A."/>
            <person name="Andreopoulos B."/>
            <person name="Baker S."/>
            <person name="Barry K."/>
            <person name="Bills G."/>
            <person name="Bluhm B."/>
            <person name="Cannon C."/>
            <person name="Castanera R."/>
            <person name="Culley D."/>
            <person name="Daum C."/>
            <person name="Ezra D."/>
            <person name="Gonzalez J."/>
            <person name="Henrissat B."/>
            <person name="Kuo A."/>
            <person name="Liang C."/>
            <person name="Lipzen A."/>
            <person name="Lutzoni F."/>
            <person name="Magnuson J."/>
            <person name="Mondo S."/>
            <person name="Nolan M."/>
            <person name="Ohm R."/>
            <person name="Pangilinan J."/>
            <person name="Park H.-J."/>
            <person name="Ramirez L."/>
            <person name="Alfaro M."/>
            <person name="Sun H."/>
            <person name="Tritt A."/>
            <person name="Yoshinaga Y."/>
            <person name="Zwiers L.-H."/>
            <person name="Turgeon B."/>
            <person name="Goodwin S."/>
            <person name="Spatafora J."/>
            <person name="Crous P."/>
            <person name="Grigoriev I."/>
        </authorList>
    </citation>
    <scope>NUCLEOTIDE SEQUENCE</scope>
    <source>
        <strain evidence="4">CBS 122681</strain>
    </source>
</reference>
<dbReference type="SUPFAM" id="SSF57850">
    <property type="entry name" value="RING/U-box"/>
    <property type="match status" value="1"/>
</dbReference>
<dbReference type="Gene3D" id="3.30.40.10">
    <property type="entry name" value="Zinc/RING finger domain, C3HC4 (zinc finger)"/>
    <property type="match status" value="1"/>
</dbReference>
<organism evidence="4 5">
    <name type="scientific">Lophiostoma macrostomum CBS 122681</name>
    <dbReference type="NCBI Taxonomy" id="1314788"/>
    <lineage>
        <taxon>Eukaryota</taxon>
        <taxon>Fungi</taxon>
        <taxon>Dikarya</taxon>
        <taxon>Ascomycota</taxon>
        <taxon>Pezizomycotina</taxon>
        <taxon>Dothideomycetes</taxon>
        <taxon>Pleosporomycetidae</taxon>
        <taxon>Pleosporales</taxon>
        <taxon>Lophiostomataceae</taxon>
        <taxon>Lophiostoma</taxon>
    </lineage>
</organism>
<evidence type="ECO:0000313" key="4">
    <source>
        <dbReference type="EMBL" id="KAF2655224.1"/>
    </source>
</evidence>
<dbReference type="PROSITE" id="PS50089">
    <property type="entry name" value="ZF_RING_2"/>
    <property type="match status" value="1"/>
</dbReference>
<name>A0A6A6T9H2_9PLEO</name>
<feature type="compositionally biased region" description="Acidic residues" evidence="2">
    <location>
        <begin position="193"/>
        <end position="202"/>
    </location>
</feature>
<accession>A0A6A6T9H2</accession>
<evidence type="ECO:0000256" key="1">
    <source>
        <dbReference type="PROSITE-ProRule" id="PRU00175"/>
    </source>
</evidence>
<keyword evidence="5" id="KW-1185">Reference proteome</keyword>
<gene>
    <name evidence="4" type="ORF">K491DRAFT_778918</name>
</gene>
<feature type="domain" description="RING-type" evidence="3">
    <location>
        <begin position="41"/>
        <end position="92"/>
    </location>
</feature>
<keyword evidence="1" id="KW-0479">Metal-binding</keyword>
<keyword evidence="1" id="KW-0862">Zinc</keyword>
<feature type="compositionally biased region" description="Acidic residues" evidence="2">
    <location>
        <begin position="107"/>
        <end position="145"/>
    </location>
</feature>
<dbReference type="EMBL" id="MU004352">
    <property type="protein sequence ID" value="KAF2655224.1"/>
    <property type="molecule type" value="Genomic_DNA"/>
</dbReference>
<feature type="region of interest" description="Disordered" evidence="2">
    <location>
        <begin position="181"/>
        <end position="204"/>
    </location>
</feature>
<evidence type="ECO:0000313" key="5">
    <source>
        <dbReference type="Proteomes" id="UP000799324"/>
    </source>
</evidence>
<evidence type="ECO:0000256" key="2">
    <source>
        <dbReference type="SAM" id="MobiDB-lite"/>
    </source>
</evidence>
<sequence>MPDNVETINPCGGCLTRWACAHIRPCPIQTSTQNEPSSSECSICQEPYNEHDHVAARITDISTCPSHVFGLQCIITWITSCQPNRLHCPICRGLLLRVRGHHLGEDREDENYQNEDSEDATNQEWEDVSDSDGDTSDDDSSEDHDSDNRNGEFHNLSPIVVESRYLPDSDADEDAIIVTEHPDDFGYGSGWENEAEDSDSEMEATGGDCAIYHEALAREIVSSILEEHEATR</sequence>
<dbReference type="Proteomes" id="UP000799324">
    <property type="component" value="Unassembled WGS sequence"/>
</dbReference>
<feature type="region of interest" description="Disordered" evidence="2">
    <location>
        <begin position="107"/>
        <end position="154"/>
    </location>
</feature>